<name>A0A1B4XEG2_9GAMM</name>
<reference evidence="2 3" key="1">
    <citation type="submission" date="2015-05" db="EMBL/GenBank/DDBJ databases">
        <title>Complete genome sequence of a sulfur-oxidizing gammaproteobacterium strain HA5.</title>
        <authorList>
            <person name="Miura A."/>
            <person name="Kojima H."/>
            <person name="Fukui M."/>
        </authorList>
    </citation>
    <scope>NUCLEOTIDE SEQUENCE [LARGE SCALE GENOMIC DNA]</scope>
    <source>
        <strain evidence="2 3">HA5</strain>
    </source>
</reference>
<dbReference type="InParanoid" id="A0A1B4XEG2"/>
<keyword evidence="3" id="KW-1185">Reference proteome</keyword>
<dbReference type="AlphaFoldDB" id="A0A1B4XEG2"/>
<sequence>MFNIVCRTDPISGKDLSSITGLPNVIHRSDETSVTIYFESENNRHAYLEMPVEHPTSEHSVNLDNPTDEMIDEG</sequence>
<dbReference type="Proteomes" id="UP000243180">
    <property type="component" value="Chromosome"/>
</dbReference>
<evidence type="ECO:0000256" key="1">
    <source>
        <dbReference type="SAM" id="MobiDB-lite"/>
    </source>
</evidence>
<proteinExistence type="predicted"/>
<dbReference type="RefSeq" id="WP_096360065.1">
    <property type="nucleotide sequence ID" value="NZ_AP014879.1"/>
</dbReference>
<feature type="region of interest" description="Disordered" evidence="1">
    <location>
        <begin position="52"/>
        <end position="74"/>
    </location>
</feature>
<evidence type="ECO:0000313" key="3">
    <source>
        <dbReference type="Proteomes" id="UP000243180"/>
    </source>
</evidence>
<dbReference type="KEGG" id="slim:SCL_0861"/>
<gene>
    <name evidence="2" type="ORF">SCL_0861</name>
</gene>
<evidence type="ECO:0000313" key="2">
    <source>
        <dbReference type="EMBL" id="BAV33181.1"/>
    </source>
</evidence>
<dbReference type="EMBL" id="AP014879">
    <property type="protein sequence ID" value="BAV33181.1"/>
    <property type="molecule type" value="Genomic_DNA"/>
</dbReference>
<dbReference type="OrthoDB" id="5624992at2"/>
<protein>
    <submittedName>
        <fullName evidence="2">Uncharacterized protein</fullName>
    </submittedName>
</protein>
<accession>A0A1B4XEG2</accession>
<organism evidence="2 3">
    <name type="scientific">Sulfuricaulis limicola</name>
    <dbReference type="NCBI Taxonomy" id="1620215"/>
    <lineage>
        <taxon>Bacteria</taxon>
        <taxon>Pseudomonadati</taxon>
        <taxon>Pseudomonadota</taxon>
        <taxon>Gammaproteobacteria</taxon>
        <taxon>Acidiferrobacterales</taxon>
        <taxon>Acidiferrobacteraceae</taxon>
        <taxon>Sulfuricaulis</taxon>
    </lineage>
</organism>